<dbReference type="Proteomes" id="UP000664109">
    <property type="component" value="Unassembled WGS sequence"/>
</dbReference>
<dbReference type="SUPFAM" id="SSF52540">
    <property type="entry name" value="P-loop containing nucleoside triphosphate hydrolases"/>
    <property type="match status" value="1"/>
</dbReference>
<feature type="region of interest" description="Disordered" evidence="3">
    <location>
        <begin position="77"/>
        <end position="119"/>
    </location>
</feature>
<dbReference type="RefSeq" id="WP_205372467.1">
    <property type="nucleotide sequence ID" value="NZ_JAFEJA010000001.1"/>
</dbReference>
<keyword evidence="6" id="KW-1185">Reference proteome</keyword>
<evidence type="ECO:0000256" key="2">
    <source>
        <dbReference type="ARBA" id="ARBA00022840"/>
    </source>
</evidence>
<protein>
    <submittedName>
        <fullName evidence="5">Helix-turn-helix transcriptional regulator</fullName>
    </submittedName>
</protein>
<proteinExistence type="predicted"/>
<keyword evidence="1" id="KW-0547">Nucleotide-binding</keyword>
<evidence type="ECO:0000259" key="4">
    <source>
        <dbReference type="PROSITE" id="PS50043"/>
    </source>
</evidence>
<dbReference type="InterPro" id="IPR036388">
    <property type="entry name" value="WH-like_DNA-bd_sf"/>
</dbReference>
<dbReference type="EMBL" id="JAFEJA010000001">
    <property type="protein sequence ID" value="MBM9618167.1"/>
    <property type="molecule type" value="Genomic_DNA"/>
</dbReference>
<dbReference type="Pfam" id="PF00196">
    <property type="entry name" value="GerE"/>
    <property type="match status" value="1"/>
</dbReference>
<dbReference type="CDD" id="cd06170">
    <property type="entry name" value="LuxR_C_like"/>
    <property type="match status" value="1"/>
</dbReference>
<dbReference type="SMART" id="SM00421">
    <property type="entry name" value="HTH_LUXR"/>
    <property type="match status" value="1"/>
</dbReference>
<evidence type="ECO:0000313" key="5">
    <source>
        <dbReference type="EMBL" id="MBM9618167.1"/>
    </source>
</evidence>
<dbReference type="PROSITE" id="PS00622">
    <property type="entry name" value="HTH_LUXR_1"/>
    <property type="match status" value="1"/>
</dbReference>
<dbReference type="InterPro" id="IPR016032">
    <property type="entry name" value="Sig_transdc_resp-reg_C-effctor"/>
</dbReference>
<evidence type="ECO:0000256" key="3">
    <source>
        <dbReference type="SAM" id="MobiDB-lite"/>
    </source>
</evidence>
<dbReference type="SUPFAM" id="SSF46894">
    <property type="entry name" value="C-terminal effector domain of the bipartite response regulators"/>
    <property type="match status" value="1"/>
</dbReference>
<feature type="region of interest" description="Disordered" evidence="3">
    <location>
        <begin position="928"/>
        <end position="956"/>
    </location>
</feature>
<keyword evidence="2" id="KW-0067">ATP-binding</keyword>
<feature type="compositionally biased region" description="Basic and acidic residues" evidence="3">
    <location>
        <begin position="107"/>
        <end position="119"/>
    </location>
</feature>
<feature type="domain" description="HTH luxR-type" evidence="4">
    <location>
        <begin position="890"/>
        <end position="956"/>
    </location>
</feature>
<accession>A0ABS2UKV4</accession>
<organism evidence="5 6">
    <name type="scientific">Streptomyces zhihengii</name>
    <dbReference type="NCBI Taxonomy" id="1818004"/>
    <lineage>
        <taxon>Bacteria</taxon>
        <taxon>Bacillati</taxon>
        <taxon>Actinomycetota</taxon>
        <taxon>Actinomycetes</taxon>
        <taxon>Kitasatosporales</taxon>
        <taxon>Streptomycetaceae</taxon>
        <taxon>Streptomyces</taxon>
    </lineage>
</organism>
<gene>
    <name evidence="5" type="ORF">JE024_05315</name>
</gene>
<dbReference type="PROSITE" id="PS50043">
    <property type="entry name" value="HTH_LUXR_2"/>
    <property type="match status" value="1"/>
</dbReference>
<reference evidence="5 6" key="1">
    <citation type="journal article" date="2016" name="Arch. Microbiol.">
        <title>Streptomyces zhihengii sp. nov., isolated from rhizospheric soil of Psammosilene tunicoides.</title>
        <authorList>
            <person name="Huang M.J."/>
            <person name="Fei J.J."/>
            <person name="Salam N."/>
            <person name="Kim C.J."/>
            <person name="Hozzein W.N."/>
            <person name="Xiao M."/>
            <person name="Huang H.Q."/>
            <person name="Li W.J."/>
        </authorList>
    </citation>
    <scope>NUCLEOTIDE SEQUENCE [LARGE SCALE GENOMIC DNA]</scope>
    <source>
        <strain evidence="5 6">YIM T102</strain>
    </source>
</reference>
<dbReference type="PRINTS" id="PR00038">
    <property type="entry name" value="HTHLUXR"/>
</dbReference>
<comment type="caution">
    <text evidence="5">The sequence shown here is derived from an EMBL/GenBank/DDBJ whole genome shotgun (WGS) entry which is preliminary data.</text>
</comment>
<dbReference type="InterPro" id="IPR027417">
    <property type="entry name" value="P-loop_NTPase"/>
</dbReference>
<dbReference type="PANTHER" id="PTHR16305:SF35">
    <property type="entry name" value="TRANSCRIPTIONAL ACTIVATOR DOMAIN"/>
    <property type="match status" value="1"/>
</dbReference>
<dbReference type="Gene3D" id="1.10.10.10">
    <property type="entry name" value="Winged helix-like DNA-binding domain superfamily/Winged helix DNA-binding domain"/>
    <property type="match status" value="1"/>
</dbReference>
<name>A0ABS2UKV4_9ACTN</name>
<dbReference type="PANTHER" id="PTHR16305">
    <property type="entry name" value="TESTICULAR SOLUBLE ADENYLYL CYCLASE"/>
    <property type="match status" value="1"/>
</dbReference>
<evidence type="ECO:0000256" key="1">
    <source>
        <dbReference type="ARBA" id="ARBA00022741"/>
    </source>
</evidence>
<evidence type="ECO:0000313" key="6">
    <source>
        <dbReference type="Proteomes" id="UP000664109"/>
    </source>
</evidence>
<sequence length="956" mass="101079">MDTVSERAADHWLTRALENAGAPDDRALHQQPAALLLVEGAAGTGRSRLARLMLERAASAGAGTLAVGFTPFGATVTARPPAAPSPPPAPRVPGRPPPGGTGTGTGRHGDEGDGRPRGTLREALAPLSGADRTPGGVPLLLVADDVHLADRPARDALRRVLARPPAGLAAVLTYRPEELREPGLVLGRTAALPASLAVRRLTLAPLDGEEVRALVDELLGGPDRGPTELYTRITQRSGGVPQVVVDLAGLLRETGEPRERYTLRDLEAAGVPPRLRQLALGRVAALPEELRPVAFAAAVLDEPAEAEELGAVAGLTAQAGTEALVRALRGGVLREDGLGRYAFFVPLAATAVYDAIPGPVRRLLHRSAARVLSHRRPEPWVALARHRRHGGEVRGWLHAVEQAATERAAAGDHQAAIDLLETTLSRTTVPLHARARLAPLLAHSAVLGLRSEQTVTVLRQILDEQSLPAAVRGQIRLDLGLLLCNQAVAGMQGWLELQRAVEELQERPVMAARAMAALAMPLLSTVPLERNLHWLRRAEKAGAESDDEEARTAVAANRVGTLMYIGDPAAWEALEALPRDTTDAVYQQHVARGLCNAADGAMWLGRLAPARELLAEGVELATRSGAAYVEEGARGTSLLLDWAEGRWDDLAARARAFAAEAETMPGMAVDGRTVLGMLALARGEWQQATAWLVGEGPREPNAAAVPHVAAASGAMIRMALVRDDVDAAVAEASAAWDRLRDKGVWVWGAELAPWAVEATLRSGRTAVARAMVAEYAAGLEGRQAPASDAALAWCRALVAEDAGDHTAATALFRQSALVYAGLPRPYAAVLATEGAARCRLAAGGDTAPAVADLASCVGRLTELGAVWDAARVRALLRAHQPADGHRPRGRPAYGDQLSPREQEVADLAATGLTNREIAATLHLSPRTVEQHVARARRKLESQSGQSLPRGRARRPG</sequence>
<feature type="compositionally biased region" description="Pro residues" evidence="3">
    <location>
        <begin position="81"/>
        <end position="99"/>
    </location>
</feature>
<dbReference type="InterPro" id="IPR000792">
    <property type="entry name" value="Tscrpt_reg_LuxR_C"/>
</dbReference>